<dbReference type="RefSeq" id="WP_074672488.1">
    <property type="nucleotide sequence ID" value="NZ_FNQG01000008.1"/>
</dbReference>
<dbReference type="PRINTS" id="PR00702">
    <property type="entry name" value="ACRIFLAVINRP"/>
</dbReference>
<evidence type="ECO:0000256" key="3">
    <source>
        <dbReference type="ARBA" id="ARBA00022448"/>
    </source>
</evidence>
<sequence length="1066" mass="114803">MSRFFIHRPIFAIVISIIIVILGVLSGLSLPIAQYPQITQPTVNVSTTYTGANASVINQAVAQVIEQQVNGTQGLAYMSSSSDDTGTYNLDVKFDLGTNGDMDSVLVQNNVAIATSSLPSDVQAAGVTTKKASSDMSYMFALYSPNGTFKRTFIMNYASIYIIDALKRIKGVGDVSTFGSDYAMRIWLNPDRLSDLGLTVGDVEAAIKEQNVQAPAGTIGQMPTPANQEKQYTGSVQGRLTTPQEFGNVILKAKPDGSYVFLRDVARIETGAKSTNMVADANGAPCAGFGVKLTDDANAVETISEVKKVLDEAAQNFPDDLVFIPVIDSTEYINESVTEVINTFKEALMLVILIVFLFLQSWRATLIPVLAIPVSLIGTFASFVALGFSINTLTLFAMVLAIGLVVDDAIVVIENVESHMKKDGLGPVEATEVAMDEVQGPVVAIAFVLSAVFIPCAFLGGTTGVLYRQFALTIAVSMALSAFIALTLTPALCALLMKPHDPNKKKNILDRFFDGFNNWFERTQNRYVGKVSWFIDHAKVSVASLLVICVLAGLCFKLLPSTFVPDEDQGYFLASVTMPEGTSLNRTLETMDALSGEFSEIPGVKNVMKIAGYDVLSNGNKANAGTFFISLDSWSKRTASDLSIFSIVNKANELQAKHPETQLMAFPTPSLPGLGMVGGWSMELLDMTGHTDKELETITKEILAAANKRPELSNVYTTYSIASPICKFDVNREKVKQLGVNLSDVFTALQVNYGGSQINDFMQFGRNYKVIMQSDAQYRSEKEALKFNYVRNNEGNMVPLDSLLTPKLSTSTSIISRFNGTRSISIQGSVGDGYSSGQAIAAMEEVVKQTAPAGFNIEWSGQSREEKKSASSTGQVMGLALVFVFLCLAALYESWSVPFAVLMTIPTGLFGAFFVQLALLMLELSFGKFNPGLQNTVYMQIGVIMIMGLAAKNAILIVEFAKVRVDQGMEPVKAAIEAAGLRLRPIIMTSLAFIIGCLPLAMAHGAGAAARNSMGTAVVGGMLFATCLGIFLIPVLYVVVVWVAMKLSGKKSADAPIVEDTPQAKA</sequence>
<dbReference type="InterPro" id="IPR004764">
    <property type="entry name" value="MdtF-like"/>
</dbReference>
<keyword evidence="5" id="KW-0997">Cell inner membrane</keyword>
<feature type="transmembrane region" description="Helical" evidence="9">
    <location>
        <begin position="442"/>
        <end position="467"/>
    </location>
</feature>
<keyword evidence="8 9" id="KW-0472">Membrane</keyword>
<feature type="transmembrane region" description="Helical" evidence="9">
    <location>
        <begin position="394"/>
        <end position="413"/>
    </location>
</feature>
<evidence type="ECO:0000313" key="11">
    <source>
        <dbReference type="Proteomes" id="UP000183469"/>
    </source>
</evidence>
<evidence type="ECO:0000256" key="5">
    <source>
        <dbReference type="ARBA" id="ARBA00022519"/>
    </source>
</evidence>
<dbReference type="GO" id="GO:0015562">
    <property type="term" value="F:efflux transmembrane transporter activity"/>
    <property type="evidence" value="ECO:0007669"/>
    <property type="project" value="InterPro"/>
</dbReference>
<evidence type="ECO:0000256" key="4">
    <source>
        <dbReference type="ARBA" id="ARBA00022475"/>
    </source>
</evidence>
<dbReference type="Gene3D" id="3.30.2090.10">
    <property type="entry name" value="Multidrug efflux transporter AcrB TolC docking domain, DN and DC subdomains"/>
    <property type="match status" value="2"/>
</dbReference>
<dbReference type="AlphaFoldDB" id="A0A1H3YJT3"/>
<dbReference type="Gene3D" id="3.30.70.1320">
    <property type="entry name" value="Multidrug efflux transporter AcrB pore domain like"/>
    <property type="match status" value="1"/>
</dbReference>
<dbReference type="NCBIfam" id="NF000282">
    <property type="entry name" value="RND_permease_1"/>
    <property type="match status" value="1"/>
</dbReference>
<dbReference type="NCBIfam" id="TIGR00915">
    <property type="entry name" value="2A0602"/>
    <property type="match status" value="1"/>
</dbReference>
<dbReference type="GO" id="GO:0042910">
    <property type="term" value="F:xenobiotic transmembrane transporter activity"/>
    <property type="evidence" value="ECO:0007669"/>
    <property type="project" value="TreeGrafter"/>
</dbReference>
<dbReference type="OrthoDB" id="8270at2"/>
<dbReference type="SUPFAM" id="SSF82714">
    <property type="entry name" value="Multidrug efflux transporter AcrB TolC docking domain, DN and DC subdomains"/>
    <property type="match status" value="2"/>
</dbReference>
<feature type="transmembrane region" description="Helical" evidence="9">
    <location>
        <begin position="899"/>
        <end position="922"/>
    </location>
</feature>
<dbReference type="PANTHER" id="PTHR32063:SF13">
    <property type="entry name" value="MULTIDRUG EFFLUX PUMP SUBUNIT ACRB-RELATED"/>
    <property type="match status" value="1"/>
</dbReference>
<keyword evidence="7 9" id="KW-1133">Transmembrane helix</keyword>
<comment type="subcellular location">
    <subcellularLocation>
        <location evidence="1">Cell inner membrane</location>
        <topology evidence="1">Multi-pass membrane protein</topology>
    </subcellularLocation>
</comment>
<evidence type="ECO:0000313" key="10">
    <source>
        <dbReference type="EMBL" id="SEA11737.1"/>
    </source>
</evidence>
<feature type="transmembrane region" description="Helical" evidence="9">
    <location>
        <begin position="12"/>
        <end position="33"/>
    </location>
</feature>
<keyword evidence="3" id="KW-0813">Transport</keyword>
<feature type="transmembrane region" description="Helical" evidence="9">
    <location>
        <begin position="540"/>
        <end position="559"/>
    </location>
</feature>
<dbReference type="SUPFAM" id="SSF82693">
    <property type="entry name" value="Multidrug efflux transporter AcrB pore domain, PN1, PN2, PC1 and PC2 subdomains"/>
    <property type="match status" value="4"/>
</dbReference>
<name>A0A1H3YJT3_SELRU</name>
<feature type="transmembrane region" description="Helical" evidence="9">
    <location>
        <begin position="1022"/>
        <end position="1044"/>
    </location>
</feature>
<reference evidence="10 11" key="1">
    <citation type="submission" date="2016-10" db="EMBL/GenBank/DDBJ databases">
        <authorList>
            <person name="de Groot N.N."/>
        </authorList>
    </citation>
    <scope>NUCLEOTIDE SEQUENCE [LARGE SCALE GENOMIC DNA]</scope>
    <source>
        <strain evidence="10 11">DSM 2872</strain>
    </source>
</reference>
<accession>A0A1H3YJT3</accession>
<evidence type="ECO:0000256" key="8">
    <source>
        <dbReference type="ARBA" id="ARBA00023136"/>
    </source>
</evidence>
<keyword evidence="4" id="KW-1003">Cell membrane</keyword>
<keyword evidence="6 9" id="KW-0812">Transmembrane</keyword>
<evidence type="ECO:0000256" key="1">
    <source>
        <dbReference type="ARBA" id="ARBA00004429"/>
    </source>
</evidence>
<comment type="similarity">
    <text evidence="2">Belongs to the resistance-nodulation-cell division (RND) (TC 2.A.6) family.</text>
</comment>
<dbReference type="FunFam" id="1.20.1640.10:FF:000001">
    <property type="entry name" value="Efflux pump membrane transporter"/>
    <property type="match status" value="1"/>
</dbReference>
<evidence type="ECO:0000256" key="6">
    <source>
        <dbReference type="ARBA" id="ARBA00022692"/>
    </source>
</evidence>
<dbReference type="InterPro" id="IPR001036">
    <property type="entry name" value="Acrflvin-R"/>
</dbReference>
<dbReference type="SUPFAM" id="SSF82866">
    <property type="entry name" value="Multidrug efflux transporter AcrB transmembrane domain"/>
    <property type="match status" value="2"/>
</dbReference>
<dbReference type="Proteomes" id="UP000183469">
    <property type="component" value="Unassembled WGS sequence"/>
</dbReference>
<gene>
    <name evidence="10" type="ORF">SAMN05660648_02025</name>
</gene>
<evidence type="ECO:0000256" key="9">
    <source>
        <dbReference type="SAM" id="Phobius"/>
    </source>
</evidence>
<dbReference type="PANTHER" id="PTHR32063">
    <property type="match status" value="1"/>
</dbReference>
<dbReference type="GO" id="GO:0009636">
    <property type="term" value="P:response to toxic substance"/>
    <property type="evidence" value="ECO:0007669"/>
    <property type="project" value="UniProtKB-ARBA"/>
</dbReference>
<dbReference type="Gene3D" id="3.30.70.1440">
    <property type="entry name" value="Multidrug efflux transporter AcrB pore domain"/>
    <property type="match status" value="1"/>
</dbReference>
<evidence type="ECO:0000256" key="2">
    <source>
        <dbReference type="ARBA" id="ARBA00010942"/>
    </source>
</evidence>
<feature type="transmembrane region" description="Helical" evidence="9">
    <location>
        <begin position="981"/>
        <end position="1002"/>
    </location>
</feature>
<proteinExistence type="inferred from homology"/>
<dbReference type="GO" id="GO:0005886">
    <property type="term" value="C:plasma membrane"/>
    <property type="evidence" value="ECO:0007669"/>
    <property type="project" value="UniProtKB-SubCell"/>
</dbReference>
<protein>
    <submittedName>
        <fullName evidence="10">Hydrophobic/amphiphilic exporter-1, HAE1 family</fullName>
    </submittedName>
</protein>
<dbReference type="EMBL" id="FNQG01000008">
    <property type="protein sequence ID" value="SEA11737.1"/>
    <property type="molecule type" value="Genomic_DNA"/>
</dbReference>
<dbReference type="Gene3D" id="3.30.70.1430">
    <property type="entry name" value="Multidrug efflux transporter AcrB pore domain"/>
    <property type="match status" value="2"/>
</dbReference>
<feature type="transmembrane region" description="Helical" evidence="9">
    <location>
        <begin position="473"/>
        <end position="497"/>
    </location>
</feature>
<feature type="transmembrane region" description="Helical" evidence="9">
    <location>
        <begin position="340"/>
        <end position="359"/>
    </location>
</feature>
<feature type="transmembrane region" description="Helical" evidence="9">
    <location>
        <begin position="874"/>
        <end position="892"/>
    </location>
</feature>
<dbReference type="Pfam" id="PF00873">
    <property type="entry name" value="ACR_tran"/>
    <property type="match status" value="1"/>
</dbReference>
<dbReference type="InterPro" id="IPR027463">
    <property type="entry name" value="AcrB_DN_DC_subdom"/>
</dbReference>
<organism evidence="10 11">
    <name type="scientific">Selenomonas ruminantium</name>
    <dbReference type="NCBI Taxonomy" id="971"/>
    <lineage>
        <taxon>Bacteria</taxon>
        <taxon>Bacillati</taxon>
        <taxon>Bacillota</taxon>
        <taxon>Negativicutes</taxon>
        <taxon>Selenomonadales</taxon>
        <taxon>Selenomonadaceae</taxon>
        <taxon>Selenomonas</taxon>
    </lineage>
</organism>
<dbReference type="Gene3D" id="1.20.1640.10">
    <property type="entry name" value="Multidrug efflux transporter AcrB transmembrane domain"/>
    <property type="match status" value="2"/>
</dbReference>
<evidence type="ECO:0000256" key="7">
    <source>
        <dbReference type="ARBA" id="ARBA00022989"/>
    </source>
</evidence>
<feature type="transmembrane region" description="Helical" evidence="9">
    <location>
        <begin position="937"/>
        <end position="960"/>
    </location>
</feature>